<dbReference type="GO" id="GO:1990904">
    <property type="term" value="C:ribonucleoprotein complex"/>
    <property type="evidence" value="ECO:0007669"/>
    <property type="project" value="UniProtKB-KW"/>
</dbReference>
<dbReference type="PANTHER" id="PTHR21349:SF0">
    <property type="entry name" value="LARGE RIBOSOMAL SUBUNIT PROTEIN BL21M"/>
    <property type="match status" value="1"/>
</dbReference>
<evidence type="ECO:0000256" key="2">
    <source>
        <dbReference type="ARBA" id="ARBA00022730"/>
    </source>
</evidence>
<dbReference type="NCBIfam" id="TIGR00061">
    <property type="entry name" value="L21"/>
    <property type="match status" value="1"/>
</dbReference>
<keyword evidence="3" id="KW-0694">RNA-binding</keyword>
<dbReference type="GO" id="GO:0005840">
    <property type="term" value="C:ribosome"/>
    <property type="evidence" value="ECO:0007669"/>
    <property type="project" value="UniProtKB-KW"/>
</dbReference>
<keyword evidence="2" id="KW-0699">rRNA-binding</keyword>
<comment type="caution">
    <text evidence="6">The sequence shown here is derived from an EMBL/GenBank/DDBJ whole genome shotgun (WGS) entry which is preliminary data.</text>
</comment>
<protein>
    <submittedName>
        <fullName evidence="6">50S ribosomal protein L21</fullName>
    </submittedName>
</protein>
<keyword evidence="4 6" id="KW-0689">Ribosomal protein</keyword>
<dbReference type="InterPro" id="IPR001787">
    <property type="entry name" value="Ribosomal_bL21"/>
</dbReference>
<proteinExistence type="inferred from homology"/>
<dbReference type="GO" id="GO:0003735">
    <property type="term" value="F:structural constituent of ribosome"/>
    <property type="evidence" value="ECO:0007669"/>
    <property type="project" value="InterPro"/>
</dbReference>
<dbReference type="HAMAP" id="MF_01363">
    <property type="entry name" value="Ribosomal_bL21"/>
    <property type="match status" value="1"/>
</dbReference>
<sequence length="103" mass="11246">MYAVIKTGGKQYRVVEGETLKIESIAGDVGGAIVLDKVLMVGNGDTVSVGKPLLSGATVKATIIANGRHDKVTIFKMRRRKHYQKHQGHRQNFTEIRIDGISA</sequence>
<organism evidence="6">
    <name type="scientific">mine drainage metagenome</name>
    <dbReference type="NCBI Taxonomy" id="410659"/>
    <lineage>
        <taxon>unclassified sequences</taxon>
        <taxon>metagenomes</taxon>
        <taxon>ecological metagenomes</taxon>
    </lineage>
</organism>
<dbReference type="PANTHER" id="PTHR21349">
    <property type="entry name" value="50S RIBOSOMAL PROTEIN L21"/>
    <property type="match status" value="1"/>
</dbReference>
<dbReference type="InterPro" id="IPR018258">
    <property type="entry name" value="Ribosomal_bL21_CS"/>
</dbReference>
<dbReference type="SUPFAM" id="SSF141091">
    <property type="entry name" value="L21p-like"/>
    <property type="match status" value="1"/>
</dbReference>
<comment type="similarity">
    <text evidence="1">Belongs to the bacterial ribosomal protein bL21 family.</text>
</comment>
<evidence type="ECO:0000313" key="6">
    <source>
        <dbReference type="EMBL" id="OIR08744.1"/>
    </source>
</evidence>
<evidence type="ECO:0000256" key="4">
    <source>
        <dbReference type="ARBA" id="ARBA00022980"/>
    </source>
</evidence>
<dbReference type="GO" id="GO:0019843">
    <property type="term" value="F:rRNA binding"/>
    <property type="evidence" value="ECO:0007669"/>
    <property type="project" value="UniProtKB-KW"/>
</dbReference>
<gene>
    <name evidence="6" type="primary">rplU_4</name>
    <name evidence="6" type="ORF">GALL_91280</name>
</gene>
<dbReference type="Pfam" id="PF00829">
    <property type="entry name" value="Ribosomal_L21p"/>
    <property type="match status" value="1"/>
</dbReference>
<dbReference type="AlphaFoldDB" id="A0A1J5SXG5"/>
<reference evidence="6" key="1">
    <citation type="submission" date="2016-10" db="EMBL/GenBank/DDBJ databases">
        <title>Sequence of Gallionella enrichment culture.</title>
        <authorList>
            <person name="Poehlein A."/>
            <person name="Muehling M."/>
            <person name="Daniel R."/>
        </authorList>
    </citation>
    <scope>NUCLEOTIDE SEQUENCE</scope>
</reference>
<evidence type="ECO:0000256" key="3">
    <source>
        <dbReference type="ARBA" id="ARBA00022884"/>
    </source>
</evidence>
<dbReference type="EMBL" id="MLJW01000030">
    <property type="protein sequence ID" value="OIR08744.1"/>
    <property type="molecule type" value="Genomic_DNA"/>
</dbReference>
<keyword evidence="5" id="KW-0687">Ribonucleoprotein</keyword>
<dbReference type="GO" id="GO:0005737">
    <property type="term" value="C:cytoplasm"/>
    <property type="evidence" value="ECO:0007669"/>
    <property type="project" value="UniProtKB-ARBA"/>
</dbReference>
<dbReference type="InterPro" id="IPR036164">
    <property type="entry name" value="bL21-like_sf"/>
</dbReference>
<dbReference type="InterPro" id="IPR028909">
    <property type="entry name" value="bL21-like"/>
</dbReference>
<dbReference type="GO" id="GO:0006412">
    <property type="term" value="P:translation"/>
    <property type="evidence" value="ECO:0007669"/>
    <property type="project" value="InterPro"/>
</dbReference>
<accession>A0A1J5SXG5</accession>
<name>A0A1J5SXG5_9ZZZZ</name>
<evidence type="ECO:0000256" key="5">
    <source>
        <dbReference type="ARBA" id="ARBA00023274"/>
    </source>
</evidence>
<dbReference type="PROSITE" id="PS01169">
    <property type="entry name" value="RIBOSOMAL_L21"/>
    <property type="match status" value="1"/>
</dbReference>
<evidence type="ECO:0000256" key="1">
    <source>
        <dbReference type="ARBA" id="ARBA00008563"/>
    </source>
</evidence>